<dbReference type="KEGG" id="lnu:N7U66_01345"/>
<dbReference type="RefSeq" id="WP_267678592.1">
    <property type="nucleotide sequence ID" value="NZ_CP113088.1"/>
</dbReference>
<gene>
    <name evidence="1" type="ORF">N7U66_01345</name>
</gene>
<organism evidence="1 2">
    <name type="scientific">Lacinutrix neustonica</name>
    <dbReference type="NCBI Taxonomy" id="2980107"/>
    <lineage>
        <taxon>Bacteria</taxon>
        <taxon>Pseudomonadati</taxon>
        <taxon>Bacteroidota</taxon>
        <taxon>Flavobacteriia</taxon>
        <taxon>Flavobacteriales</taxon>
        <taxon>Flavobacteriaceae</taxon>
        <taxon>Lacinutrix</taxon>
    </lineage>
</organism>
<sequence>MTSRDHQLLALRPVISSLRITDNMSHEERFQNTTLRPIIKLQNDLLIEVFKNYIAKHKNVFYQLTLERRLHYIENAIQKDIKFRNALKGMVIGQFTTVEYLTYIENSSALNKRMMTIVKQRLQNNIQLFETSDILKAV</sequence>
<evidence type="ECO:0000313" key="2">
    <source>
        <dbReference type="Proteomes" id="UP001164705"/>
    </source>
</evidence>
<dbReference type="AlphaFoldDB" id="A0A9E8MZY5"/>
<dbReference type="Proteomes" id="UP001164705">
    <property type="component" value="Chromosome"/>
</dbReference>
<proteinExistence type="predicted"/>
<reference evidence="1" key="1">
    <citation type="submission" date="2022-11" db="EMBL/GenBank/DDBJ databases">
        <title>Lacinutrix neustonica HL-RS19T sp. nov., isolated from the surface microlayer sample of brackish Lake Shihwa.</title>
        <authorList>
            <person name="Choi J.Y."/>
            <person name="Hwang C.Y."/>
        </authorList>
    </citation>
    <scope>NUCLEOTIDE SEQUENCE</scope>
    <source>
        <strain evidence="1">HL-RS19</strain>
    </source>
</reference>
<dbReference type="EMBL" id="CP113088">
    <property type="protein sequence ID" value="WAC03954.1"/>
    <property type="molecule type" value="Genomic_DNA"/>
</dbReference>
<protein>
    <submittedName>
        <fullName evidence="1">Glyoxalase</fullName>
    </submittedName>
</protein>
<keyword evidence="2" id="KW-1185">Reference proteome</keyword>
<accession>A0A9E8MZY5</accession>
<evidence type="ECO:0000313" key="1">
    <source>
        <dbReference type="EMBL" id="WAC03954.1"/>
    </source>
</evidence>
<name>A0A9E8MZY5_9FLAO</name>